<dbReference type="EMBL" id="CP003130">
    <property type="protein sequence ID" value="AEU38720.1"/>
    <property type="molecule type" value="Genomic_DNA"/>
</dbReference>
<name>G8NU85_GRAMM</name>
<evidence type="ECO:0008006" key="5">
    <source>
        <dbReference type="Google" id="ProtNLM"/>
    </source>
</evidence>
<gene>
    <name evidence="3" type="ordered locus">AciX8_4447</name>
</gene>
<dbReference type="AlphaFoldDB" id="G8NU85"/>
<evidence type="ECO:0000313" key="3">
    <source>
        <dbReference type="EMBL" id="AEU38720.1"/>
    </source>
</evidence>
<protein>
    <recommendedName>
        <fullName evidence="5">Membrane-anchored protein</fullName>
    </recommendedName>
</protein>
<feature type="transmembrane region" description="Helical" evidence="1">
    <location>
        <begin position="270"/>
        <end position="292"/>
    </location>
</feature>
<keyword evidence="1" id="KW-1133">Transmembrane helix</keyword>
<sequence length="315" mass="34712" precursor="true">MVWQRLMGQRPFYCALVLAIGLLLPSVSLAQGKVVESAPAPIEWHHGPYVAHLGSVAQINIPEGYRFADAAGTRRFLELTHNPPSEQEAGIITPILYKGDPDNKFWFVLFDFDETGYVKDDEKSSIDADKLLTSMKDATERENTVRKERGWTGFHLIGWQTQPFYDPKTHNLTWGTLGNSDDPKEGQSVNYSTRILGRHGVMRIDLVLDPAQTTEVVPNFNALLSGFKFLPGSQYADFVKGDKVAEYGLTALIAGGATAIALKTGLFAKLLALLAGLWKLIAVGVAALLTRIKNIFAAIKSKFQRDKPGPQGDLR</sequence>
<evidence type="ECO:0000256" key="1">
    <source>
        <dbReference type="SAM" id="Phobius"/>
    </source>
</evidence>
<proteinExistence type="predicted"/>
<dbReference type="eggNOG" id="COG4714">
    <property type="taxonomic scope" value="Bacteria"/>
</dbReference>
<keyword evidence="2" id="KW-0732">Signal</keyword>
<evidence type="ECO:0000313" key="4">
    <source>
        <dbReference type="Proteomes" id="UP000007113"/>
    </source>
</evidence>
<keyword evidence="4" id="KW-1185">Reference proteome</keyword>
<reference evidence="3 4" key="1">
    <citation type="submission" date="2011-11" db="EMBL/GenBank/DDBJ databases">
        <title>Complete sequence of Granulicella mallensis MP5ACTX8.</title>
        <authorList>
            <consortium name="US DOE Joint Genome Institute"/>
            <person name="Lucas S."/>
            <person name="Copeland A."/>
            <person name="Lapidus A."/>
            <person name="Cheng J.-F."/>
            <person name="Goodwin L."/>
            <person name="Pitluck S."/>
            <person name="Peters L."/>
            <person name="Lu M."/>
            <person name="Detter J.C."/>
            <person name="Han C."/>
            <person name="Tapia R."/>
            <person name="Land M."/>
            <person name="Hauser L."/>
            <person name="Kyrpides N."/>
            <person name="Ivanova N."/>
            <person name="Mikhailova N."/>
            <person name="Pagani I."/>
            <person name="Rawat S."/>
            <person name="Mannisto M."/>
            <person name="Haggblom M."/>
            <person name="Woyke T."/>
        </authorList>
    </citation>
    <scope>NUCLEOTIDE SEQUENCE [LARGE SCALE GENOMIC DNA]</scope>
    <source>
        <strain evidence="4">ATCC BAA-1857 / DSM 23137 / MP5ACTX8</strain>
    </source>
</reference>
<keyword evidence="1" id="KW-0472">Membrane</keyword>
<dbReference type="InterPro" id="IPR018682">
    <property type="entry name" value="DUF2167_membr"/>
</dbReference>
<dbReference type="STRING" id="682795.AciX8_4447"/>
<dbReference type="Proteomes" id="UP000007113">
    <property type="component" value="Chromosome"/>
</dbReference>
<feature type="signal peptide" evidence="2">
    <location>
        <begin position="1"/>
        <end position="30"/>
    </location>
</feature>
<dbReference type="Pfam" id="PF09935">
    <property type="entry name" value="DUF2167"/>
    <property type="match status" value="1"/>
</dbReference>
<dbReference type="HOGENOM" id="CLU_060300_1_1_0"/>
<feature type="chain" id="PRO_5003512899" description="Membrane-anchored protein" evidence="2">
    <location>
        <begin position="31"/>
        <end position="315"/>
    </location>
</feature>
<dbReference type="KEGG" id="gma:AciX8_4447"/>
<organism evidence="3 4">
    <name type="scientific">Granulicella mallensis (strain ATCC BAA-1857 / DSM 23137 / MP5ACTX8)</name>
    <dbReference type="NCBI Taxonomy" id="682795"/>
    <lineage>
        <taxon>Bacteria</taxon>
        <taxon>Pseudomonadati</taxon>
        <taxon>Acidobacteriota</taxon>
        <taxon>Terriglobia</taxon>
        <taxon>Terriglobales</taxon>
        <taxon>Acidobacteriaceae</taxon>
        <taxon>Granulicella</taxon>
    </lineage>
</organism>
<accession>G8NU85</accession>
<keyword evidence="1" id="KW-0812">Transmembrane</keyword>
<evidence type="ECO:0000256" key="2">
    <source>
        <dbReference type="SAM" id="SignalP"/>
    </source>
</evidence>
<dbReference type="RefSeq" id="WP_014267591.1">
    <property type="nucleotide sequence ID" value="NC_016631.1"/>
</dbReference>